<sequence>RDKHRFPVSRIQQTDTRLRGSRNQETNPSVPGKRGQDFAMHGLRHKCRRLQASNIWHPSHCGTTWEHERTNDSRGCMQNCFTNQLIFSK</sequence>
<accession>A0A8T1MUY0</accession>
<comment type="caution">
    <text evidence="2">The sequence shown here is derived from an EMBL/GenBank/DDBJ whole genome shotgun (WGS) entry which is preliminary data.</text>
</comment>
<feature type="compositionally biased region" description="Polar residues" evidence="1">
    <location>
        <begin position="10"/>
        <end position="29"/>
    </location>
</feature>
<gene>
    <name evidence="2" type="ORF">CSKR_200305</name>
</gene>
<dbReference type="AlphaFoldDB" id="A0A8T1MUY0"/>
<dbReference type="Proteomes" id="UP000286415">
    <property type="component" value="Unassembled WGS sequence"/>
</dbReference>
<protein>
    <submittedName>
        <fullName evidence="2">Uncharacterized protein</fullName>
    </submittedName>
</protein>
<name>A0A8T1MUY0_CLOSI</name>
<proteinExistence type="predicted"/>
<keyword evidence="3" id="KW-1185">Reference proteome</keyword>
<evidence type="ECO:0000256" key="1">
    <source>
        <dbReference type="SAM" id="MobiDB-lite"/>
    </source>
</evidence>
<reference evidence="2 3" key="1">
    <citation type="journal article" date="2018" name="Biotechnol. Adv.">
        <title>Improved genomic resources and new bioinformatic workflow for the carcinogenic parasite Clonorchis sinensis: Biotechnological implications.</title>
        <authorList>
            <person name="Wang D."/>
            <person name="Korhonen P.K."/>
            <person name="Gasser R.B."/>
            <person name="Young N.D."/>
        </authorList>
    </citation>
    <scope>NUCLEOTIDE SEQUENCE [LARGE SCALE GENOMIC DNA]</scope>
    <source>
        <strain evidence="2">Cs-k2</strain>
    </source>
</reference>
<dbReference type="EMBL" id="NIRI02000014">
    <property type="protein sequence ID" value="KAG5452682.1"/>
    <property type="molecule type" value="Genomic_DNA"/>
</dbReference>
<feature type="non-terminal residue" evidence="2">
    <location>
        <position position="1"/>
    </location>
</feature>
<evidence type="ECO:0000313" key="3">
    <source>
        <dbReference type="Proteomes" id="UP000286415"/>
    </source>
</evidence>
<feature type="region of interest" description="Disordered" evidence="1">
    <location>
        <begin position="1"/>
        <end position="36"/>
    </location>
</feature>
<evidence type="ECO:0000313" key="2">
    <source>
        <dbReference type="EMBL" id="KAG5452682.1"/>
    </source>
</evidence>
<reference evidence="2 3" key="2">
    <citation type="journal article" date="2021" name="Genomics">
        <title>High-quality reference genome for Clonorchis sinensis.</title>
        <authorList>
            <person name="Young N.D."/>
            <person name="Stroehlein A.J."/>
            <person name="Kinkar L."/>
            <person name="Wang T."/>
            <person name="Sohn W.M."/>
            <person name="Chang B.C.H."/>
            <person name="Kaur P."/>
            <person name="Weisz D."/>
            <person name="Dudchenko O."/>
            <person name="Aiden E.L."/>
            <person name="Korhonen P.K."/>
            <person name="Gasser R.B."/>
        </authorList>
    </citation>
    <scope>NUCLEOTIDE SEQUENCE [LARGE SCALE GENOMIC DNA]</scope>
    <source>
        <strain evidence="2">Cs-k2</strain>
    </source>
</reference>
<organism evidence="2 3">
    <name type="scientific">Clonorchis sinensis</name>
    <name type="common">Chinese liver fluke</name>
    <dbReference type="NCBI Taxonomy" id="79923"/>
    <lineage>
        <taxon>Eukaryota</taxon>
        <taxon>Metazoa</taxon>
        <taxon>Spiralia</taxon>
        <taxon>Lophotrochozoa</taxon>
        <taxon>Platyhelminthes</taxon>
        <taxon>Trematoda</taxon>
        <taxon>Digenea</taxon>
        <taxon>Opisthorchiida</taxon>
        <taxon>Opisthorchiata</taxon>
        <taxon>Opisthorchiidae</taxon>
        <taxon>Clonorchis</taxon>
    </lineage>
</organism>